<dbReference type="SUPFAM" id="SSF74650">
    <property type="entry name" value="Galactose mutarotase-like"/>
    <property type="match status" value="1"/>
</dbReference>
<dbReference type="EMBL" id="KZ989221">
    <property type="protein sequence ID" value="RKP27359.1"/>
    <property type="molecule type" value="Genomic_DNA"/>
</dbReference>
<comment type="function">
    <text evidence="5">Catalyzes the interconversion between the alpha and beta anomers from at least three hexose 6-phosphate sugars (Glc6P, Gal6P, and Man6P).</text>
</comment>
<feature type="active site" evidence="6">
    <location>
        <position position="285"/>
    </location>
</feature>
<dbReference type="OrthoDB" id="1659429at2759"/>
<reference evidence="9" key="1">
    <citation type="journal article" date="2018" name="Nat. Microbiol.">
        <title>Leveraging single-cell genomics to expand the fungal tree of life.</title>
        <authorList>
            <person name="Ahrendt S.R."/>
            <person name="Quandt C.A."/>
            <person name="Ciobanu D."/>
            <person name="Clum A."/>
            <person name="Salamov A."/>
            <person name="Andreopoulos B."/>
            <person name="Cheng J.F."/>
            <person name="Woyke T."/>
            <person name="Pelin A."/>
            <person name="Henrissat B."/>
            <person name="Reynolds N.K."/>
            <person name="Benny G.L."/>
            <person name="Smith M.E."/>
            <person name="James T.Y."/>
            <person name="Grigoriev I.V."/>
        </authorList>
    </citation>
    <scope>NUCLEOTIDE SEQUENCE [LARGE SCALE GENOMIC DNA]</scope>
    <source>
        <strain evidence="9">Benny S71-1</strain>
    </source>
</reference>
<evidence type="ECO:0000256" key="3">
    <source>
        <dbReference type="ARBA" id="ARBA00012083"/>
    </source>
</evidence>
<evidence type="ECO:0000313" key="9">
    <source>
        <dbReference type="Proteomes" id="UP000278143"/>
    </source>
</evidence>
<feature type="binding site" evidence="7">
    <location>
        <position position="84"/>
    </location>
    <ligand>
        <name>substrate</name>
    </ligand>
</feature>
<dbReference type="PIRSF" id="PIRSF016020">
    <property type="entry name" value="PHexose_mutarotase"/>
    <property type="match status" value="1"/>
</dbReference>
<dbReference type="InterPro" id="IPR014718">
    <property type="entry name" value="GH-type_carb-bd"/>
</dbReference>
<feature type="active site" evidence="6">
    <location>
        <position position="176"/>
    </location>
</feature>
<dbReference type="InterPro" id="IPR008183">
    <property type="entry name" value="Aldose_1/G6P_1-epimerase"/>
</dbReference>
<organism evidence="8 9">
    <name type="scientific">Syncephalis pseudoplumigaleata</name>
    <dbReference type="NCBI Taxonomy" id="1712513"/>
    <lineage>
        <taxon>Eukaryota</taxon>
        <taxon>Fungi</taxon>
        <taxon>Fungi incertae sedis</taxon>
        <taxon>Zoopagomycota</taxon>
        <taxon>Zoopagomycotina</taxon>
        <taxon>Zoopagomycetes</taxon>
        <taxon>Zoopagales</taxon>
        <taxon>Piptocephalidaceae</taxon>
        <taxon>Syncephalis</taxon>
    </lineage>
</organism>
<keyword evidence="9" id="KW-1185">Reference proteome</keyword>
<evidence type="ECO:0000256" key="1">
    <source>
        <dbReference type="ARBA" id="ARBA00001096"/>
    </source>
</evidence>
<gene>
    <name evidence="8" type="ORF">SYNPS1DRAFT_32478</name>
</gene>
<dbReference type="Gene3D" id="2.70.98.10">
    <property type="match status" value="1"/>
</dbReference>
<dbReference type="AlphaFoldDB" id="A0A4V1J253"/>
<accession>A0A4V1J253</accession>
<dbReference type="PANTHER" id="PTHR11122:SF13">
    <property type="entry name" value="GLUCOSE-6-PHOSPHATE 1-EPIMERASE"/>
    <property type="match status" value="1"/>
</dbReference>
<dbReference type="EC" id="5.1.3.15" evidence="3 5"/>
<dbReference type="GO" id="GO:0047938">
    <property type="term" value="F:glucose-6-phosphate 1-epimerase activity"/>
    <property type="evidence" value="ECO:0007669"/>
    <property type="project" value="UniProtKB-UniRule"/>
</dbReference>
<dbReference type="InterPro" id="IPR025532">
    <property type="entry name" value="G6P_1-epimerase"/>
</dbReference>
<name>A0A4V1J253_9FUNG</name>
<dbReference type="GO" id="GO:0030246">
    <property type="term" value="F:carbohydrate binding"/>
    <property type="evidence" value="ECO:0007669"/>
    <property type="project" value="UniProtKB-UniRule"/>
</dbReference>
<dbReference type="CDD" id="cd09020">
    <property type="entry name" value="D-hex-6-P-epi_like"/>
    <property type="match status" value="1"/>
</dbReference>
<dbReference type="GO" id="GO:0005975">
    <property type="term" value="P:carbohydrate metabolic process"/>
    <property type="evidence" value="ECO:0007669"/>
    <property type="project" value="InterPro"/>
</dbReference>
<comment type="catalytic activity">
    <reaction evidence="1">
        <text>alpha-D-glucose 6-phosphate = beta-D-glucose 6-phosphate</text>
        <dbReference type="Rhea" id="RHEA:16249"/>
        <dbReference type="ChEBI" id="CHEBI:58225"/>
        <dbReference type="ChEBI" id="CHEBI:58247"/>
        <dbReference type="EC" id="5.1.3.15"/>
    </reaction>
</comment>
<dbReference type="GO" id="GO:0005737">
    <property type="term" value="C:cytoplasm"/>
    <property type="evidence" value="ECO:0007669"/>
    <property type="project" value="TreeGrafter"/>
</dbReference>
<sequence length="317" mass="34906">MPITQLDDSRILVELDAHGAANSVVVHRTGATVVSWRSAGKERLFLSKTAVLDGSKAIRGGIPLVFPQFGKASDPNHPYASFPQHGFARTVRWWPDEPIQDDAEAVQVQLHITEHDLNDDQRRLFPYAFRLSYVVRLARDAQQDGHSQLTTELVVWNGEKSLNDGGHAFDYQALLHTYFRVPDVANARVVGLAGQSYVDKVAVHEGGMSTRVESAASLQITGETDRVYQDVGLGHALQLHTGDATRVDVQREGGADVVVWNPGEDKAAAMADLHPAAQHEFLCVEVGHVRDYRSLPPGQTEKLAQTLTIRPDTDQKL</sequence>
<comment type="similarity">
    <text evidence="2 5">Belongs to the glucose-6-phosphate 1-epimerase family.</text>
</comment>
<dbReference type="Proteomes" id="UP000278143">
    <property type="component" value="Unassembled WGS sequence"/>
</dbReference>
<evidence type="ECO:0000256" key="7">
    <source>
        <dbReference type="PIRSR" id="PIRSR016020-2"/>
    </source>
</evidence>
<dbReference type="InterPro" id="IPR011013">
    <property type="entry name" value="Gal_mutarotase_sf_dom"/>
</dbReference>
<evidence type="ECO:0000256" key="4">
    <source>
        <dbReference type="ARBA" id="ARBA00023235"/>
    </source>
</evidence>
<evidence type="ECO:0000256" key="5">
    <source>
        <dbReference type="PIRNR" id="PIRNR016020"/>
    </source>
</evidence>
<proteinExistence type="inferred from homology"/>
<evidence type="ECO:0000256" key="6">
    <source>
        <dbReference type="PIRSR" id="PIRSR016020-1"/>
    </source>
</evidence>
<keyword evidence="4 5" id="KW-0413">Isomerase</keyword>
<protein>
    <recommendedName>
        <fullName evidence="3 5">Glucose-6-phosphate 1-epimerase</fullName>
        <ecNumber evidence="3 5">5.1.3.15</ecNumber>
    </recommendedName>
</protein>
<evidence type="ECO:0000313" key="8">
    <source>
        <dbReference type="EMBL" id="RKP27359.1"/>
    </source>
</evidence>
<feature type="binding site" evidence="7">
    <location>
        <position position="89"/>
    </location>
    <ligand>
        <name>substrate</name>
    </ligand>
</feature>
<evidence type="ECO:0000256" key="2">
    <source>
        <dbReference type="ARBA" id="ARBA00005866"/>
    </source>
</evidence>
<dbReference type="PANTHER" id="PTHR11122">
    <property type="entry name" value="APOSPORY-ASSOCIATED PROTEIN C-RELATED"/>
    <property type="match status" value="1"/>
</dbReference>
<feature type="binding site" evidence="7">
    <location>
        <position position="59"/>
    </location>
    <ligand>
        <name>substrate</name>
    </ligand>
</feature>
<dbReference type="Pfam" id="PF01263">
    <property type="entry name" value="Aldose_epim"/>
    <property type="match status" value="1"/>
</dbReference>